<reference evidence="6 7" key="1">
    <citation type="submission" date="2024-03" db="EMBL/GenBank/DDBJ databases">
        <title>Human intestinal bacterial collection.</title>
        <authorList>
            <person name="Pauvert C."/>
            <person name="Hitch T.C.A."/>
            <person name="Clavel T."/>
        </authorList>
    </citation>
    <scope>NUCLEOTIDE SEQUENCE [LARGE SCALE GENOMIC DNA]</scope>
    <source>
        <strain evidence="6 7">CLA-AA-H192</strain>
    </source>
</reference>
<dbReference type="RefSeq" id="WP_349135886.1">
    <property type="nucleotide sequence ID" value="NZ_JBBMFF010000218.1"/>
</dbReference>
<evidence type="ECO:0000313" key="6">
    <source>
        <dbReference type="EMBL" id="MEQ2511173.1"/>
    </source>
</evidence>
<gene>
    <name evidence="6" type="ORF">WMO66_07930</name>
</gene>
<evidence type="ECO:0000256" key="1">
    <source>
        <dbReference type="ARBA" id="ARBA00010062"/>
    </source>
</evidence>
<proteinExistence type="inferred from homology"/>
<dbReference type="PANTHER" id="PTHR30483">
    <property type="entry name" value="LEUCINE-SPECIFIC-BINDING PROTEIN"/>
    <property type="match status" value="1"/>
</dbReference>
<dbReference type="Proteomes" id="UP001491552">
    <property type="component" value="Unassembled WGS sequence"/>
</dbReference>
<protein>
    <submittedName>
        <fullName evidence="6">ABC transporter substrate-binding protein</fullName>
    </submittedName>
</protein>
<organism evidence="6 7">
    <name type="scientific">Faecousia intestinalis</name>
    <dbReference type="NCBI Taxonomy" id="3133167"/>
    <lineage>
        <taxon>Bacteria</taxon>
        <taxon>Bacillati</taxon>
        <taxon>Bacillota</taxon>
        <taxon>Clostridia</taxon>
        <taxon>Eubacteriales</taxon>
        <taxon>Oscillospiraceae</taxon>
        <taxon>Faecousia</taxon>
    </lineage>
</organism>
<dbReference type="EMBL" id="JBBMFF010000218">
    <property type="protein sequence ID" value="MEQ2511173.1"/>
    <property type="molecule type" value="Genomic_DNA"/>
</dbReference>
<keyword evidence="2 4" id="KW-0732">Signal</keyword>
<dbReference type="Gene3D" id="3.40.50.2300">
    <property type="match status" value="2"/>
</dbReference>
<keyword evidence="7" id="KW-1185">Reference proteome</keyword>
<dbReference type="SUPFAM" id="SSF53822">
    <property type="entry name" value="Periplasmic binding protein-like I"/>
    <property type="match status" value="1"/>
</dbReference>
<evidence type="ECO:0000256" key="4">
    <source>
        <dbReference type="SAM" id="SignalP"/>
    </source>
</evidence>
<dbReference type="PROSITE" id="PS51257">
    <property type="entry name" value="PROKAR_LIPOPROTEIN"/>
    <property type="match status" value="1"/>
</dbReference>
<sequence length="404" mass="42954">MKKLIALLLVLVMVAGLVACAGSNDETKGNDTTNTENTADSNGDSNTDSGEPIYIGLSAKITGADAANGDRMVKAAQMAVDEVNAAGGLLGGRKVELVIQDDATDNAIAVNVANIFAGNDKISAVVGPWNSGMILAAESVYKDAKIPFFGLGTNPQLLELDNEYCFLVRANDNLMASCAAKLIIDEFKVKSVGIMYTNNEFGTGAMEVIEAACKDAGMAVYPEAINIGDTDVTGQILDLKSKGAECMVVWASDAEYVLTARQAYELGLQVPTVASPAITMDQVRDLCEPDWVEGWYSVTDFVGNSDDPEVTAFCDKYASDYGEGQKAELYVADVYSTFKLVFDAIERAGSADRQAIRDAVAETKDFPMLQGVATCDENNLLIHSATVAVIKDNVPVMYTTVSAE</sequence>
<evidence type="ECO:0000256" key="2">
    <source>
        <dbReference type="ARBA" id="ARBA00022729"/>
    </source>
</evidence>
<dbReference type="InterPro" id="IPR051010">
    <property type="entry name" value="BCAA_transport"/>
</dbReference>
<feature type="chain" id="PRO_5045728900" evidence="4">
    <location>
        <begin position="22"/>
        <end position="404"/>
    </location>
</feature>
<name>A0ABV1G7B3_9FIRM</name>
<dbReference type="InterPro" id="IPR028082">
    <property type="entry name" value="Peripla_BP_I"/>
</dbReference>
<feature type="domain" description="Leucine-binding protein" evidence="5">
    <location>
        <begin position="52"/>
        <end position="391"/>
    </location>
</feature>
<feature type="region of interest" description="Disordered" evidence="3">
    <location>
        <begin position="25"/>
        <end position="49"/>
    </location>
</feature>
<evidence type="ECO:0000259" key="5">
    <source>
        <dbReference type="Pfam" id="PF13458"/>
    </source>
</evidence>
<accession>A0ABV1G7B3</accession>
<dbReference type="Pfam" id="PF13458">
    <property type="entry name" value="Peripla_BP_6"/>
    <property type="match status" value="1"/>
</dbReference>
<feature type="compositionally biased region" description="Polar residues" evidence="3">
    <location>
        <begin position="30"/>
        <end position="49"/>
    </location>
</feature>
<feature type="signal peptide" evidence="4">
    <location>
        <begin position="1"/>
        <end position="21"/>
    </location>
</feature>
<evidence type="ECO:0000256" key="3">
    <source>
        <dbReference type="SAM" id="MobiDB-lite"/>
    </source>
</evidence>
<dbReference type="InterPro" id="IPR028081">
    <property type="entry name" value="Leu-bd"/>
</dbReference>
<dbReference type="PANTHER" id="PTHR30483:SF6">
    <property type="entry name" value="PERIPLASMIC BINDING PROTEIN OF ABC TRANSPORTER FOR NATURAL AMINO ACIDS"/>
    <property type="match status" value="1"/>
</dbReference>
<evidence type="ECO:0000313" key="7">
    <source>
        <dbReference type="Proteomes" id="UP001491552"/>
    </source>
</evidence>
<comment type="similarity">
    <text evidence="1">Belongs to the leucine-binding protein family.</text>
</comment>
<comment type="caution">
    <text evidence="6">The sequence shown here is derived from an EMBL/GenBank/DDBJ whole genome shotgun (WGS) entry which is preliminary data.</text>
</comment>